<sequence>MDSLDKATILLINLPPGALCGVGLLSFTTSPRFCGVKLLPKGIHFIYTGATTSLSVRSGVWIAPETSSTGQGETIIKVWDADREELVEEKDEAEKLRWKANVRGLWQENLTPYRQSVDGAAGEPDRTWTALVDCITPSLLSRITGGQRNDWTLSTSSAMRQDMEDIPGLTYGENSTIRQEKELNFLPIDLKQTWRDGAIGRERTEAAKDRSWALGDMVARYCSQGEEKEVVGEMQFCFLMVLTLANFSCLSQWKRLLNLTLTCQKAVRERSDLYVRILRVLRLQLQRCNDVEGGLFDLSDDEGGTLLAQLLRKFRRGLEDEYGEQTSDVRDEYAILEAYVQREFGWELSDSFVRRGVLELEDGEQVEMELDELEGEDERGEYAPVVVYLGEDGRATTPPS</sequence>
<gene>
    <name evidence="4" type="ORF">GP486_000162</name>
</gene>
<dbReference type="EMBL" id="JAGHQM010000008">
    <property type="protein sequence ID" value="KAH0566450.1"/>
    <property type="molecule type" value="Genomic_DNA"/>
</dbReference>
<dbReference type="Gene3D" id="2.60.34.20">
    <property type="match status" value="1"/>
</dbReference>
<reference evidence="4" key="1">
    <citation type="submission" date="2021-03" db="EMBL/GenBank/DDBJ databases">
        <title>Comparative genomics and phylogenomic investigation of the class Geoglossomycetes provide insights into ecological specialization and systematics.</title>
        <authorList>
            <person name="Melie T."/>
            <person name="Pirro S."/>
            <person name="Miller A.N."/>
            <person name="Quandt A."/>
        </authorList>
    </citation>
    <scope>NUCLEOTIDE SEQUENCE</scope>
    <source>
        <strain evidence="4">CAQ_001_2017</strain>
    </source>
</reference>
<dbReference type="InterPro" id="IPR007946">
    <property type="entry name" value="AAR2"/>
</dbReference>
<dbReference type="CDD" id="cd13777">
    <property type="entry name" value="Aar2_N"/>
    <property type="match status" value="1"/>
</dbReference>
<dbReference type="InterPro" id="IPR038514">
    <property type="entry name" value="AAR2_C_sf"/>
</dbReference>
<dbReference type="GO" id="GO:0000244">
    <property type="term" value="P:spliceosomal tri-snRNP complex assembly"/>
    <property type="evidence" value="ECO:0007669"/>
    <property type="project" value="TreeGrafter"/>
</dbReference>
<dbReference type="PANTHER" id="PTHR12689">
    <property type="entry name" value="A1 CISTRON SPLICING FACTOR AAR2-RELATED"/>
    <property type="match status" value="1"/>
</dbReference>
<name>A0A9P8LJB8_9PEZI</name>
<dbReference type="InterPro" id="IPR033647">
    <property type="entry name" value="Aar2_N"/>
</dbReference>
<dbReference type="Proteomes" id="UP000750711">
    <property type="component" value="Unassembled WGS sequence"/>
</dbReference>
<feature type="domain" description="AAR2 N-terminal" evidence="3">
    <location>
        <begin position="6"/>
        <end position="145"/>
    </location>
</feature>
<dbReference type="CDD" id="cd13778">
    <property type="entry name" value="Aar2_C"/>
    <property type="match status" value="1"/>
</dbReference>
<accession>A0A9P8LJB8</accession>
<evidence type="ECO:0000313" key="4">
    <source>
        <dbReference type="EMBL" id="KAH0566450.1"/>
    </source>
</evidence>
<evidence type="ECO:0000313" key="5">
    <source>
        <dbReference type="Proteomes" id="UP000750711"/>
    </source>
</evidence>
<evidence type="ECO:0000259" key="2">
    <source>
        <dbReference type="Pfam" id="PF05282"/>
    </source>
</evidence>
<keyword evidence="5" id="KW-1185">Reference proteome</keyword>
<proteinExistence type="inferred from homology"/>
<comment type="similarity">
    <text evidence="1">Belongs to the AAR2 family.</text>
</comment>
<organism evidence="4 5">
    <name type="scientific">Trichoglossum hirsutum</name>
    <dbReference type="NCBI Taxonomy" id="265104"/>
    <lineage>
        <taxon>Eukaryota</taxon>
        <taxon>Fungi</taxon>
        <taxon>Dikarya</taxon>
        <taxon>Ascomycota</taxon>
        <taxon>Pezizomycotina</taxon>
        <taxon>Geoglossomycetes</taxon>
        <taxon>Geoglossales</taxon>
        <taxon>Geoglossaceae</taxon>
        <taxon>Trichoglossum</taxon>
    </lineage>
</organism>
<dbReference type="Gene3D" id="1.25.40.550">
    <property type="entry name" value="Aar2, C-terminal domain-like"/>
    <property type="match status" value="1"/>
</dbReference>
<protein>
    <recommendedName>
        <fullName evidence="6">AAR2 family protein</fullName>
    </recommendedName>
</protein>
<dbReference type="PANTHER" id="PTHR12689:SF4">
    <property type="entry name" value="PROTEIN AAR2 HOMOLOG"/>
    <property type="match status" value="1"/>
</dbReference>
<evidence type="ECO:0000256" key="1">
    <source>
        <dbReference type="ARBA" id="ARBA00006281"/>
    </source>
</evidence>
<evidence type="ECO:0008006" key="6">
    <source>
        <dbReference type="Google" id="ProtNLM"/>
    </source>
</evidence>
<evidence type="ECO:0000259" key="3">
    <source>
        <dbReference type="Pfam" id="PF20981"/>
    </source>
</evidence>
<dbReference type="InterPro" id="IPR038516">
    <property type="entry name" value="AAR2_N_sf"/>
</dbReference>
<feature type="domain" description="AAR2 C-terminal" evidence="2">
    <location>
        <begin position="185"/>
        <end position="348"/>
    </location>
</feature>
<dbReference type="AlphaFoldDB" id="A0A9P8LJB8"/>
<dbReference type="Pfam" id="PF05282">
    <property type="entry name" value="AAR2"/>
    <property type="match status" value="1"/>
</dbReference>
<comment type="caution">
    <text evidence="4">The sequence shown here is derived from an EMBL/GenBank/DDBJ whole genome shotgun (WGS) entry which is preliminary data.</text>
</comment>
<dbReference type="InterPro" id="IPR033648">
    <property type="entry name" value="AAR2_C"/>
</dbReference>
<dbReference type="Pfam" id="PF20981">
    <property type="entry name" value="AAR2_1st"/>
    <property type="match status" value="1"/>
</dbReference>